<comment type="caution">
    <text evidence="2">The sequence shown here is derived from an EMBL/GenBank/DDBJ whole genome shotgun (WGS) entry which is preliminary data.</text>
</comment>
<protein>
    <recommendedName>
        <fullName evidence="4">F-box domain-containing protein</fullName>
    </recommendedName>
</protein>
<dbReference type="AlphaFoldDB" id="A0AAD5S8U6"/>
<organism evidence="2 3">
    <name type="scientific">Rhizophlyctis rosea</name>
    <dbReference type="NCBI Taxonomy" id="64517"/>
    <lineage>
        <taxon>Eukaryota</taxon>
        <taxon>Fungi</taxon>
        <taxon>Fungi incertae sedis</taxon>
        <taxon>Chytridiomycota</taxon>
        <taxon>Chytridiomycota incertae sedis</taxon>
        <taxon>Chytridiomycetes</taxon>
        <taxon>Rhizophlyctidales</taxon>
        <taxon>Rhizophlyctidaceae</taxon>
        <taxon>Rhizophlyctis</taxon>
    </lineage>
</organism>
<gene>
    <name evidence="2" type="ORF">HK097_010752</name>
</gene>
<dbReference type="InterPro" id="IPR036047">
    <property type="entry name" value="F-box-like_dom_sf"/>
</dbReference>
<dbReference type="Proteomes" id="UP001212841">
    <property type="component" value="Unassembled WGS sequence"/>
</dbReference>
<evidence type="ECO:0000313" key="3">
    <source>
        <dbReference type="Proteomes" id="UP001212841"/>
    </source>
</evidence>
<feature type="region of interest" description="Disordered" evidence="1">
    <location>
        <begin position="160"/>
        <end position="191"/>
    </location>
</feature>
<name>A0AAD5S8U6_9FUNG</name>
<evidence type="ECO:0008006" key="4">
    <source>
        <dbReference type="Google" id="ProtNLM"/>
    </source>
</evidence>
<dbReference type="SUPFAM" id="SSF81383">
    <property type="entry name" value="F-box domain"/>
    <property type="match status" value="1"/>
</dbReference>
<proteinExistence type="predicted"/>
<evidence type="ECO:0000256" key="1">
    <source>
        <dbReference type="SAM" id="MobiDB-lite"/>
    </source>
</evidence>
<reference evidence="2" key="1">
    <citation type="submission" date="2020-05" db="EMBL/GenBank/DDBJ databases">
        <title>Phylogenomic resolution of chytrid fungi.</title>
        <authorList>
            <person name="Stajich J.E."/>
            <person name="Amses K."/>
            <person name="Simmons R."/>
            <person name="Seto K."/>
            <person name="Myers J."/>
            <person name="Bonds A."/>
            <person name="Quandt C.A."/>
            <person name="Barry K."/>
            <person name="Liu P."/>
            <person name="Grigoriev I."/>
            <person name="Longcore J.E."/>
            <person name="James T.Y."/>
        </authorList>
    </citation>
    <scope>NUCLEOTIDE SEQUENCE</scope>
    <source>
        <strain evidence="2">JEL0318</strain>
    </source>
</reference>
<evidence type="ECO:0000313" key="2">
    <source>
        <dbReference type="EMBL" id="KAJ3048242.1"/>
    </source>
</evidence>
<dbReference type="EMBL" id="JADGJD010000825">
    <property type="protein sequence ID" value="KAJ3048242.1"/>
    <property type="molecule type" value="Genomic_DNA"/>
</dbReference>
<sequence>MTSHPQNNWSLADMATLGVSTVDPQTPSSQPPEPVEDVGMVFGDLPDDILGATCRWVAGMHDILNLVNLSLVNKRLHGLATDNKSWYHAYRRRWPKLASFAPYRVEALPPPNWKRRYIASHVALRGWANYGKQLADGKPLEVDSSLDLSDLVTAAYAQEGPSDGVAPVDGSLAGAPATQSNEPATDGPLDHTSITDASVVVVNDTIGETLTLADGDPDGPAVISMDPRRHGYVPPLLPDIETIEQKLGHSVWEYLVSKKDCENMLFSVPDIVNSAFYRDNKAAADMKGWSTVLSDLCPDRAFELSDGPINVIGIRLLVTAPQPLDPQDLDLEEDTILEAILFIDMETQSVLPQSTWHCTHAFQVHLKYVDVETNVFAVVRAADAGSTWAVVVFYKLRDRD</sequence>
<keyword evidence="3" id="KW-1185">Reference proteome</keyword>
<accession>A0AAD5S8U6</accession>
<feature type="non-terminal residue" evidence="2">
    <location>
        <position position="400"/>
    </location>
</feature>